<feature type="non-terminal residue" evidence="11">
    <location>
        <position position="338"/>
    </location>
</feature>
<evidence type="ECO:0000256" key="9">
    <source>
        <dbReference type="SAM" id="MobiDB-lite"/>
    </source>
</evidence>
<evidence type="ECO:0000256" key="7">
    <source>
        <dbReference type="ARBA" id="ARBA00023004"/>
    </source>
</evidence>
<dbReference type="InterPro" id="IPR006620">
    <property type="entry name" value="Pro_4_hyd_alph"/>
</dbReference>
<keyword evidence="3" id="KW-0479">Metal-binding</keyword>
<evidence type="ECO:0000256" key="1">
    <source>
        <dbReference type="ARBA" id="ARBA00001961"/>
    </source>
</evidence>
<feature type="domain" description="Fe2OG dioxygenase" evidence="10">
    <location>
        <begin position="177"/>
        <end position="338"/>
    </location>
</feature>
<name>A0ABQ7ZAJ4_BRANA</name>
<evidence type="ECO:0000256" key="4">
    <source>
        <dbReference type="ARBA" id="ARBA00022964"/>
    </source>
</evidence>
<dbReference type="PROSITE" id="PS51257">
    <property type="entry name" value="PROKAR_LIPOPROTEIN"/>
    <property type="match status" value="1"/>
</dbReference>
<keyword evidence="4" id="KW-0223">Dioxygenase</keyword>
<evidence type="ECO:0000256" key="5">
    <source>
        <dbReference type="ARBA" id="ARBA00022968"/>
    </source>
</evidence>
<keyword evidence="5" id="KW-0812">Transmembrane</keyword>
<proteinExistence type="predicted"/>
<dbReference type="Proteomes" id="UP000824890">
    <property type="component" value="Unassembled WGS sequence"/>
</dbReference>
<evidence type="ECO:0000256" key="2">
    <source>
        <dbReference type="ARBA" id="ARBA00004648"/>
    </source>
</evidence>
<dbReference type="EMBL" id="JAGKQM010000015">
    <property type="protein sequence ID" value="KAH0877232.1"/>
    <property type="molecule type" value="Genomic_DNA"/>
</dbReference>
<accession>A0ABQ7ZAJ4</accession>
<keyword evidence="12" id="KW-1185">Reference proteome</keyword>
<keyword evidence="7" id="KW-0408">Iron</keyword>
<evidence type="ECO:0000256" key="3">
    <source>
        <dbReference type="ARBA" id="ARBA00022723"/>
    </source>
</evidence>
<comment type="subcellular location">
    <subcellularLocation>
        <location evidence="2">Endoplasmic reticulum membrane</location>
        <topology evidence="2">Single-pass type II membrane protein</topology>
    </subcellularLocation>
</comment>
<feature type="compositionally biased region" description="Basic and acidic residues" evidence="9">
    <location>
        <begin position="292"/>
        <end position="310"/>
    </location>
</feature>
<comment type="caution">
    <text evidence="11">The sequence shown here is derived from an EMBL/GenBank/DDBJ whole genome shotgun (WGS) entry which is preliminary data.</text>
</comment>
<dbReference type="InterPro" id="IPR045054">
    <property type="entry name" value="P4HA-like"/>
</dbReference>
<evidence type="ECO:0000256" key="8">
    <source>
        <dbReference type="ARBA" id="ARBA00049169"/>
    </source>
</evidence>
<dbReference type="PROSITE" id="PS51471">
    <property type="entry name" value="FE2OG_OXY"/>
    <property type="match status" value="1"/>
</dbReference>
<organism evidence="11 12">
    <name type="scientific">Brassica napus</name>
    <name type="common">Rape</name>
    <dbReference type="NCBI Taxonomy" id="3708"/>
    <lineage>
        <taxon>Eukaryota</taxon>
        <taxon>Viridiplantae</taxon>
        <taxon>Streptophyta</taxon>
        <taxon>Embryophyta</taxon>
        <taxon>Tracheophyta</taxon>
        <taxon>Spermatophyta</taxon>
        <taxon>Magnoliopsida</taxon>
        <taxon>eudicotyledons</taxon>
        <taxon>Gunneridae</taxon>
        <taxon>Pentapetalae</taxon>
        <taxon>rosids</taxon>
        <taxon>malvids</taxon>
        <taxon>Brassicales</taxon>
        <taxon>Brassicaceae</taxon>
        <taxon>Brassiceae</taxon>
        <taxon>Brassica</taxon>
    </lineage>
</organism>
<reference evidence="11 12" key="1">
    <citation type="submission" date="2021-05" db="EMBL/GenBank/DDBJ databases">
        <title>Genome Assembly of Synthetic Allotetraploid Brassica napus Reveals Homoeologous Exchanges between Subgenomes.</title>
        <authorList>
            <person name="Davis J.T."/>
        </authorList>
    </citation>
    <scope>NUCLEOTIDE SEQUENCE [LARGE SCALE GENOMIC DNA]</scope>
    <source>
        <strain evidence="12">cv. Da-Ae</strain>
        <tissue evidence="11">Seedling</tissue>
    </source>
</reference>
<dbReference type="PANTHER" id="PTHR10869:SF239">
    <property type="entry name" value="PROLYL 4-HYDROXYLASE 3-RELATED"/>
    <property type="match status" value="1"/>
</dbReference>
<evidence type="ECO:0000259" key="10">
    <source>
        <dbReference type="PROSITE" id="PS51471"/>
    </source>
</evidence>
<dbReference type="SMART" id="SM00702">
    <property type="entry name" value="P4Hc"/>
    <property type="match status" value="1"/>
</dbReference>
<gene>
    <name evidence="11" type="ORF">HID58_064626</name>
</gene>
<evidence type="ECO:0000256" key="6">
    <source>
        <dbReference type="ARBA" id="ARBA00023002"/>
    </source>
</evidence>
<dbReference type="InterPro" id="IPR005123">
    <property type="entry name" value="Oxoglu/Fe-dep_dioxygenase_dom"/>
</dbReference>
<dbReference type="PANTHER" id="PTHR10869">
    <property type="entry name" value="PROLYL 4-HYDROXYLASE ALPHA SUBUNIT"/>
    <property type="match status" value="1"/>
</dbReference>
<evidence type="ECO:0000313" key="12">
    <source>
        <dbReference type="Proteomes" id="UP000824890"/>
    </source>
</evidence>
<sequence>MVVPFRYLAMPCKTTPILHLSSLSCSTHHCWLEPVVPFSHSKRHLVLPKVPISTKCRTKVAGNVPFTGVCKPLSELSFGFVDVCTGFGGADLATSELFELVVLMQRTSSREEPVNYCPLPLFLSCGIRSEYACRFRPTSSSYSTPSSSYQGANKLRDKIIKTIEKRIADYTFIPADHGEGLQVLYYEEGQKHDPHYDYFVDEFNTKNGGQRMATMLMSDVEEGGETVFPTANMKGEVDVRSESKKSISDTDDNIEDVMSFREDPVKLLEKAFVVYDSEEETKHNAKTNTTTEVKDEESLMDGSDRADTGHVDNMAHSVEEPIIRKAILKGPISVRTRQ</sequence>
<comment type="catalytic activity">
    <reaction evidence="8">
        <text>L-prolyl-[collagen] + 2-oxoglutarate + O2 = trans-4-hydroxy-L-prolyl-[collagen] + succinate + CO2</text>
        <dbReference type="Rhea" id="RHEA:18945"/>
        <dbReference type="Rhea" id="RHEA-COMP:11676"/>
        <dbReference type="Rhea" id="RHEA-COMP:11680"/>
        <dbReference type="ChEBI" id="CHEBI:15379"/>
        <dbReference type="ChEBI" id="CHEBI:16526"/>
        <dbReference type="ChEBI" id="CHEBI:16810"/>
        <dbReference type="ChEBI" id="CHEBI:30031"/>
        <dbReference type="ChEBI" id="CHEBI:50342"/>
        <dbReference type="ChEBI" id="CHEBI:61965"/>
        <dbReference type="EC" id="1.14.11.2"/>
    </reaction>
</comment>
<dbReference type="Gene3D" id="2.60.120.620">
    <property type="entry name" value="q2cbj1_9rhob like domain"/>
    <property type="match status" value="1"/>
</dbReference>
<keyword evidence="6" id="KW-0560">Oxidoreductase</keyword>
<feature type="region of interest" description="Disordered" evidence="9">
    <location>
        <begin position="282"/>
        <end position="310"/>
    </location>
</feature>
<comment type="cofactor">
    <cofactor evidence="1">
        <name>L-ascorbate</name>
        <dbReference type="ChEBI" id="CHEBI:38290"/>
    </cofactor>
</comment>
<keyword evidence="5" id="KW-0735">Signal-anchor</keyword>
<evidence type="ECO:0000313" key="11">
    <source>
        <dbReference type="EMBL" id="KAH0877232.1"/>
    </source>
</evidence>
<protein>
    <recommendedName>
        <fullName evidence="10">Fe2OG dioxygenase domain-containing protein</fullName>
    </recommendedName>
</protein>